<sequence>MEAEIRAIVAAHGRLSRPLAEIASGDDLYALGLTSHAAVNVMLAIEDRFMIEFPDSVMTKNTFNTLDSIAATVRGLTG</sequence>
<dbReference type="EMBL" id="FNLF01000002">
    <property type="protein sequence ID" value="SDQ96984.1"/>
    <property type="molecule type" value="Genomic_DNA"/>
</dbReference>
<organism evidence="2 3">
    <name type="scientific">Tsukamurella pulmonis</name>
    <dbReference type="NCBI Taxonomy" id="47312"/>
    <lineage>
        <taxon>Bacteria</taxon>
        <taxon>Bacillati</taxon>
        <taxon>Actinomycetota</taxon>
        <taxon>Actinomycetes</taxon>
        <taxon>Mycobacteriales</taxon>
        <taxon>Tsukamurellaceae</taxon>
        <taxon>Tsukamurella</taxon>
    </lineage>
</organism>
<dbReference type="STRING" id="47312.SAMN04489765_2567"/>
<dbReference type="SUPFAM" id="SSF47336">
    <property type="entry name" value="ACP-like"/>
    <property type="match status" value="1"/>
</dbReference>
<feature type="domain" description="Carrier" evidence="1">
    <location>
        <begin position="1"/>
        <end position="77"/>
    </location>
</feature>
<protein>
    <submittedName>
        <fullName evidence="2">Phosphopantetheine attachment site</fullName>
    </submittedName>
</protein>
<dbReference type="PROSITE" id="PS50075">
    <property type="entry name" value="CARRIER"/>
    <property type="match status" value="1"/>
</dbReference>
<dbReference type="RefSeq" id="WP_170842911.1">
    <property type="nucleotide sequence ID" value="NZ_FNLF01000002.1"/>
</dbReference>
<dbReference type="Pfam" id="PF00550">
    <property type="entry name" value="PP-binding"/>
    <property type="match status" value="1"/>
</dbReference>
<evidence type="ECO:0000313" key="2">
    <source>
        <dbReference type="EMBL" id="SDQ96984.1"/>
    </source>
</evidence>
<proteinExistence type="predicted"/>
<accession>A0A1H1F8A4</accession>
<dbReference type="Gene3D" id="1.10.1200.10">
    <property type="entry name" value="ACP-like"/>
    <property type="match status" value="1"/>
</dbReference>
<evidence type="ECO:0000259" key="1">
    <source>
        <dbReference type="PROSITE" id="PS50075"/>
    </source>
</evidence>
<name>A0A1H1F8A4_9ACTN</name>
<dbReference type="InterPro" id="IPR009081">
    <property type="entry name" value="PP-bd_ACP"/>
</dbReference>
<keyword evidence="3" id="KW-1185">Reference proteome</keyword>
<dbReference type="Proteomes" id="UP000183053">
    <property type="component" value="Unassembled WGS sequence"/>
</dbReference>
<dbReference type="AlphaFoldDB" id="A0A1H1F8A4"/>
<reference evidence="3" key="1">
    <citation type="submission" date="2016-10" db="EMBL/GenBank/DDBJ databases">
        <authorList>
            <person name="Varghese N."/>
            <person name="Submissions S."/>
        </authorList>
    </citation>
    <scope>NUCLEOTIDE SEQUENCE [LARGE SCALE GENOMIC DNA]</scope>
    <source>
        <strain evidence="3">DSM 44142</strain>
    </source>
</reference>
<dbReference type="InterPro" id="IPR036736">
    <property type="entry name" value="ACP-like_sf"/>
</dbReference>
<evidence type="ECO:0000313" key="3">
    <source>
        <dbReference type="Proteomes" id="UP000183053"/>
    </source>
</evidence>
<gene>
    <name evidence="2" type="ORF">SAMN04489765_2567</name>
</gene>
<dbReference type="NCBIfam" id="NF005480">
    <property type="entry name" value="PRK07081.1"/>
    <property type="match status" value="1"/>
</dbReference>